<evidence type="ECO:0000313" key="2">
    <source>
        <dbReference type="Proteomes" id="UP001165740"/>
    </source>
</evidence>
<evidence type="ECO:0000313" key="3">
    <source>
        <dbReference type="RefSeq" id="XP_055880880.1"/>
    </source>
</evidence>
<accession>A0A9W3A125</accession>
<organism evidence="2 3">
    <name type="scientific">Biomphalaria glabrata</name>
    <name type="common">Bloodfluke planorb</name>
    <name type="synonym">Freshwater snail</name>
    <dbReference type="NCBI Taxonomy" id="6526"/>
    <lineage>
        <taxon>Eukaryota</taxon>
        <taxon>Metazoa</taxon>
        <taxon>Spiralia</taxon>
        <taxon>Lophotrochozoa</taxon>
        <taxon>Mollusca</taxon>
        <taxon>Gastropoda</taxon>
        <taxon>Heterobranchia</taxon>
        <taxon>Euthyneura</taxon>
        <taxon>Panpulmonata</taxon>
        <taxon>Hygrophila</taxon>
        <taxon>Lymnaeoidea</taxon>
        <taxon>Planorbidae</taxon>
        <taxon>Biomphalaria</taxon>
    </lineage>
</organism>
<feature type="signal peptide" evidence="1">
    <location>
        <begin position="1"/>
        <end position="19"/>
    </location>
</feature>
<keyword evidence="1" id="KW-0732">Signal</keyword>
<proteinExistence type="predicted"/>
<dbReference type="Proteomes" id="UP001165740">
    <property type="component" value="Chromosome 3"/>
</dbReference>
<reference evidence="3" key="1">
    <citation type="submission" date="2025-08" db="UniProtKB">
        <authorList>
            <consortium name="RefSeq"/>
        </authorList>
    </citation>
    <scope>IDENTIFICATION</scope>
</reference>
<dbReference type="RefSeq" id="XP_055880880.1">
    <property type="nucleotide sequence ID" value="XM_056024905.1"/>
</dbReference>
<evidence type="ECO:0000256" key="1">
    <source>
        <dbReference type="SAM" id="SignalP"/>
    </source>
</evidence>
<name>A0A9W3A125_BIOGL</name>
<protein>
    <submittedName>
        <fullName evidence="3">Uncharacterized protein LOC129925310 isoform X2</fullName>
    </submittedName>
</protein>
<gene>
    <name evidence="3" type="primary">LOC129925310</name>
</gene>
<dbReference type="GeneID" id="129925310"/>
<keyword evidence="2" id="KW-1185">Reference proteome</keyword>
<dbReference type="AlphaFoldDB" id="A0A9W3A125"/>
<sequence length="190" mass="22390">MNIFIFFLHLLCLMRTTLGLYVYGHPAFNVNNYPDPKPIPETCRNFSGYQLYRNKNVQLCLKFHMFGAPVSFETAENYCKKESGTVGVFELKEKLEILQQQTRCVWVNFVLKQIATRLFFFGYREFFEKYTDEKHKFLFYKVNWLTCVQKELVVVFTILVTGCFQWTTVFTLVYTNQLVLSVLSVNSGNI</sequence>
<feature type="chain" id="PRO_5040895403" evidence="1">
    <location>
        <begin position="20"/>
        <end position="190"/>
    </location>
</feature>